<keyword evidence="7" id="KW-0249">Electron transport</keyword>
<evidence type="ECO:0000313" key="11">
    <source>
        <dbReference type="Ensembl" id="ENSAPLP00020001609.1"/>
    </source>
</evidence>
<organism evidence="11 12">
    <name type="scientific">Anas platyrhynchos</name>
    <name type="common">Mallard</name>
    <name type="synonym">Anas boschas</name>
    <dbReference type="NCBI Taxonomy" id="8839"/>
    <lineage>
        <taxon>Eukaryota</taxon>
        <taxon>Metazoa</taxon>
        <taxon>Chordata</taxon>
        <taxon>Craniata</taxon>
        <taxon>Vertebrata</taxon>
        <taxon>Euteleostomi</taxon>
        <taxon>Archelosauria</taxon>
        <taxon>Archosauria</taxon>
        <taxon>Dinosauria</taxon>
        <taxon>Saurischia</taxon>
        <taxon>Theropoda</taxon>
        <taxon>Coelurosauria</taxon>
        <taxon>Aves</taxon>
        <taxon>Neognathae</taxon>
        <taxon>Galloanserae</taxon>
        <taxon>Anseriformes</taxon>
        <taxon>Anatidae</taxon>
        <taxon>Anatinae</taxon>
        <taxon>Anas</taxon>
    </lineage>
</organism>
<evidence type="ECO:0000313" key="12">
    <source>
        <dbReference type="Proteomes" id="UP000694400"/>
    </source>
</evidence>
<protein>
    <recommendedName>
        <fullName evidence="13">NADH dehydrogenase [ubiquinone] 1 subunit C2</fullName>
    </recommendedName>
</protein>
<keyword evidence="10" id="KW-0472">Membrane</keyword>
<keyword evidence="3" id="KW-0813">Transport</keyword>
<accession>A0A8B9QSJ8</accession>
<dbReference type="InterPro" id="IPR009423">
    <property type="entry name" value="NDUC2"/>
</dbReference>
<dbReference type="GO" id="GO:0006120">
    <property type="term" value="P:mitochondrial electron transport, NADH to ubiquinone"/>
    <property type="evidence" value="ECO:0007669"/>
    <property type="project" value="InterPro"/>
</dbReference>
<reference evidence="11" key="1">
    <citation type="submission" date="2019-08" db="EMBL/GenBank/DDBJ databases">
        <title>Three high-quality genomes provides insights into domestication of ducks.</title>
        <authorList>
            <person name="Hou Z.C."/>
            <person name="Zhu F."/>
            <person name="Yin Z.T."/>
            <person name="Zhang F."/>
        </authorList>
    </citation>
    <scope>NUCLEOTIDE SEQUENCE [LARGE SCALE GENOMIC DNA]</scope>
</reference>
<keyword evidence="5" id="KW-0812">Transmembrane</keyword>
<keyword evidence="8" id="KW-1133">Transmembrane helix</keyword>
<keyword evidence="9" id="KW-0496">Mitochondrion</keyword>
<evidence type="ECO:0000256" key="1">
    <source>
        <dbReference type="ARBA" id="ARBA00004298"/>
    </source>
</evidence>
<proteinExistence type="inferred from homology"/>
<evidence type="ECO:0008006" key="13">
    <source>
        <dbReference type="Google" id="ProtNLM"/>
    </source>
</evidence>
<reference evidence="11" key="3">
    <citation type="submission" date="2025-09" db="UniProtKB">
        <authorList>
            <consortium name="Ensembl"/>
        </authorList>
    </citation>
    <scope>IDENTIFICATION</scope>
</reference>
<keyword evidence="6" id="KW-0999">Mitochondrion inner membrane</keyword>
<evidence type="ECO:0000256" key="5">
    <source>
        <dbReference type="ARBA" id="ARBA00022692"/>
    </source>
</evidence>
<evidence type="ECO:0000256" key="2">
    <source>
        <dbReference type="ARBA" id="ARBA00008674"/>
    </source>
</evidence>
<dbReference type="PANTHER" id="PTHR13099">
    <property type="entry name" value="NADH-UBIQUINONE OXIDOREDUCTASE SUBUNIT B14.5B"/>
    <property type="match status" value="1"/>
</dbReference>
<evidence type="ECO:0000256" key="10">
    <source>
        <dbReference type="ARBA" id="ARBA00023136"/>
    </source>
</evidence>
<evidence type="ECO:0000256" key="9">
    <source>
        <dbReference type="ARBA" id="ARBA00023128"/>
    </source>
</evidence>
<name>A0A8B9QSJ8_ANAPL</name>
<evidence type="ECO:0000256" key="3">
    <source>
        <dbReference type="ARBA" id="ARBA00022448"/>
    </source>
</evidence>
<evidence type="ECO:0000256" key="4">
    <source>
        <dbReference type="ARBA" id="ARBA00022660"/>
    </source>
</evidence>
<dbReference type="Pfam" id="PF06374">
    <property type="entry name" value="NDUF_C2"/>
    <property type="match status" value="1"/>
</dbReference>
<dbReference type="GO" id="GO:0005743">
    <property type="term" value="C:mitochondrial inner membrane"/>
    <property type="evidence" value="ECO:0007669"/>
    <property type="project" value="UniProtKB-SubCell"/>
</dbReference>
<dbReference type="AlphaFoldDB" id="A0A8B9QSJ8"/>
<sequence>MAAVPEEARGLPPPPLVNKMSAWLGGAGWLAALLANGFSQRPLLTAGVHRQVLFTTVGWFAGYFLAKRTEYVHARKDREMFEYVRHHPEDFKTAGKKRIGELPGGLHSNPLRVSPAATRLRLTKHPPNSILRTAGCSWPG</sequence>
<dbReference type="Proteomes" id="UP000694400">
    <property type="component" value="Chromosome 1"/>
</dbReference>
<comment type="subcellular location">
    <subcellularLocation>
        <location evidence="1">Mitochondrion inner membrane</location>
        <topology evidence="1">Single-pass membrane protein</topology>
        <orientation evidence="1">Matrix side</orientation>
    </subcellularLocation>
</comment>
<evidence type="ECO:0000256" key="6">
    <source>
        <dbReference type="ARBA" id="ARBA00022792"/>
    </source>
</evidence>
<comment type="similarity">
    <text evidence="2">Belongs to the complex I NDUFC2 subunit family.</text>
</comment>
<reference evidence="11" key="2">
    <citation type="submission" date="2025-08" db="UniProtKB">
        <authorList>
            <consortium name="Ensembl"/>
        </authorList>
    </citation>
    <scope>IDENTIFICATION</scope>
</reference>
<evidence type="ECO:0000256" key="8">
    <source>
        <dbReference type="ARBA" id="ARBA00022989"/>
    </source>
</evidence>
<dbReference type="Ensembl" id="ENSAPLT00020001719.1">
    <property type="protein sequence ID" value="ENSAPLP00020001609.1"/>
    <property type="gene ID" value="ENSAPLG00020001178.1"/>
</dbReference>
<dbReference type="PANTHER" id="PTHR13099:SF0">
    <property type="entry name" value="NADH DEHYDROGENASE [UBIQUINONE] 1 SUBUNIT C2-RELATED"/>
    <property type="match status" value="1"/>
</dbReference>
<keyword evidence="4" id="KW-0679">Respiratory chain</keyword>
<evidence type="ECO:0000256" key="7">
    <source>
        <dbReference type="ARBA" id="ARBA00022982"/>
    </source>
</evidence>